<keyword evidence="2" id="KW-1185">Reference proteome</keyword>
<dbReference type="Proteomes" id="UP000789860">
    <property type="component" value="Unassembled WGS sequence"/>
</dbReference>
<proteinExistence type="predicted"/>
<comment type="caution">
    <text evidence="1">The sequence shown here is derived from an EMBL/GenBank/DDBJ whole genome shotgun (WGS) entry which is preliminary data.</text>
</comment>
<accession>A0ACA9MM73</accession>
<reference evidence="1" key="1">
    <citation type="submission" date="2021-06" db="EMBL/GenBank/DDBJ databases">
        <authorList>
            <person name="Kallberg Y."/>
            <person name="Tangrot J."/>
            <person name="Rosling A."/>
        </authorList>
    </citation>
    <scope>NUCLEOTIDE SEQUENCE</scope>
    <source>
        <strain evidence="1">AU212A</strain>
    </source>
</reference>
<organism evidence="1 2">
    <name type="scientific">Scutellospora calospora</name>
    <dbReference type="NCBI Taxonomy" id="85575"/>
    <lineage>
        <taxon>Eukaryota</taxon>
        <taxon>Fungi</taxon>
        <taxon>Fungi incertae sedis</taxon>
        <taxon>Mucoromycota</taxon>
        <taxon>Glomeromycotina</taxon>
        <taxon>Glomeromycetes</taxon>
        <taxon>Diversisporales</taxon>
        <taxon>Gigasporaceae</taxon>
        <taxon>Scutellospora</taxon>
    </lineage>
</organism>
<evidence type="ECO:0000313" key="2">
    <source>
        <dbReference type="Proteomes" id="UP000789860"/>
    </source>
</evidence>
<name>A0ACA9MM73_9GLOM</name>
<protein>
    <submittedName>
        <fullName evidence="1">1876_t:CDS:1</fullName>
    </submittedName>
</protein>
<dbReference type="EMBL" id="CAJVPM010013614">
    <property type="protein sequence ID" value="CAG8595925.1"/>
    <property type="molecule type" value="Genomic_DNA"/>
</dbReference>
<feature type="non-terminal residue" evidence="1">
    <location>
        <position position="1"/>
    </location>
</feature>
<evidence type="ECO:0000313" key="1">
    <source>
        <dbReference type="EMBL" id="CAG8595925.1"/>
    </source>
</evidence>
<feature type="non-terminal residue" evidence="1">
    <location>
        <position position="85"/>
    </location>
</feature>
<gene>
    <name evidence="1" type="ORF">SCALOS_LOCUS6753</name>
</gene>
<sequence>KIQTNTSSCDSADTIIKQAYILDTNKESQFKEILFSSSVYNIKTVNSITEVDIMSLLMGYSTSVIPSQGLCDNCFDLLNEKSDDT</sequence>